<keyword evidence="2" id="KW-1185">Reference proteome</keyword>
<sequence>MRRFPLIFLAGVVFLTACDNVKKPTDRNFRKAINRYFEIHGKTCASIGREFPVDVSRATQKDQYGIEAQMTALEQVGLVHSFDIVVAAPGILGSSAQRLVKRYEVTDEGKKYFQEIPGIFGKTGSFCYGEKTVDSIVKWTEPMAMGSYSQTEVTYTYKIVDLAPWAERPDIQRLFGDIMTTVSGVSKTSQLAGLRLTNQGWEVPAK</sequence>
<dbReference type="RefSeq" id="WP_050061941.1">
    <property type="nucleotide sequence ID" value="NZ_JACHEK010000002.1"/>
</dbReference>
<reference evidence="1 2" key="1">
    <citation type="submission" date="2020-08" db="EMBL/GenBank/DDBJ databases">
        <title>Genomic Encyclopedia of Type Strains, Phase IV (KMG-IV): sequencing the most valuable type-strain genomes for metagenomic binning, comparative biology and taxonomic classification.</title>
        <authorList>
            <person name="Goeker M."/>
        </authorList>
    </citation>
    <scope>NUCLEOTIDE SEQUENCE [LARGE SCALE GENOMIC DNA]</scope>
    <source>
        <strain evidence="1 2">DSM 103733</strain>
    </source>
</reference>
<proteinExistence type="predicted"/>
<name>A0A841JVH2_9BACT</name>
<dbReference type="PROSITE" id="PS51257">
    <property type="entry name" value="PROKAR_LIPOPROTEIN"/>
    <property type="match status" value="1"/>
</dbReference>
<dbReference type="Proteomes" id="UP000538666">
    <property type="component" value="Unassembled WGS sequence"/>
</dbReference>
<gene>
    <name evidence="1" type="ORF">HNQ77_000935</name>
</gene>
<comment type="caution">
    <text evidence="1">The sequence shown here is derived from an EMBL/GenBank/DDBJ whole genome shotgun (WGS) entry which is preliminary data.</text>
</comment>
<evidence type="ECO:0000313" key="2">
    <source>
        <dbReference type="Proteomes" id="UP000538666"/>
    </source>
</evidence>
<dbReference type="EMBL" id="JACHEK010000002">
    <property type="protein sequence ID" value="MBB6142991.1"/>
    <property type="molecule type" value="Genomic_DNA"/>
</dbReference>
<dbReference type="AlphaFoldDB" id="A0A841JVH2"/>
<organism evidence="1 2">
    <name type="scientific">Silvibacterium bohemicum</name>
    <dbReference type="NCBI Taxonomy" id="1577686"/>
    <lineage>
        <taxon>Bacteria</taxon>
        <taxon>Pseudomonadati</taxon>
        <taxon>Acidobacteriota</taxon>
        <taxon>Terriglobia</taxon>
        <taxon>Terriglobales</taxon>
        <taxon>Acidobacteriaceae</taxon>
        <taxon>Silvibacterium</taxon>
    </lineage>
</organism>
<accession>A0A841JVH2</accession>
<dbReference type="OrthoDB" id="8637570at2"/>
<protein>
    <submittedName>
        <fullName evidence="1">Uncharacterized protein</fullName>
    </submittedName>
</protein>
<evidence type="ECO:0000313" key="1">
    <source>
        <dbReference type="EMBL" id="MBB6142991.1"/>
    </source>
</evidence>